<dbReference type="EMBL" id="UINC01012830">
    <property type="protein sequence ID" value="SVA55801.1"/>
    <property type="molecule type" value="Genomic_DNA"/>
</dbReference>
<comment type="similarity">
    <text evidence="1">Belongs to the short-chain dehydrogenases/reductases (SDR) family.</text>
</comment>
<dbReference type="InterPro" id="IPR020904">
    <property type="entry name" value="Sc_DH/Rdtase_CS"/>
</dbReference>
<dbReference type="PROSITE" id="PS00061">
    <property type="entry name" value="ADH_SHORT"/>
    <property type="match status" value="1"/>
</dbReference>
<dbReference type="Pfam" id="PF00106">
    <property type="entry name" value="adh_short"/>
    <property type="match status" value="1"/>
</dbReference>
<dbReference type="CDD" id="cd05233">
    <property type="entry name" value="SDR_c"/>
    <property type="match status" value="1"/>
</dbReference>
<dbReference type="InterPro" id="IPR036291">
    <property type="entry name" value="NAD(P)-bd_dom_sf"/>
</dbReference>
<evidence type="ECO:0000256" key="2">
    <source>
        <dbReference type="ARBA" id="ARBA00023002"/>
    </source>
</evidence>
<dbReference type="PRINTS" id="PR00081">
    <property type="entry name" value="GDHRDH"/>
</dbReference>
<dbReference type="InterPro" id="IPR002347">
    <property type="entry name" value="SDR_fam"/>
</dbReference>
<dbReference type="PANTHER" id="PTHR43391">
    <property type="entry name" value="RETINOL DEHYDROGENASE-RELATED"/>
    <property type="match status" value="1"/>
</dbReference>
<dbReference type="PANTHER" id="PTHR43391:SF12">
    <property type="entry name" value="OXIDOREDUCTASE EPHD-RELATED"/>
    <property type="match status" value="1"/>
</dbReference>
<dbReference type="GO" id="GO:0016491">
    <property type="term" value="F:oxidoreductase activity"/>
    <property type="evidence" value="ECO:0007669"/>
    <property type="project" value="UniProtKB-KW"/>
</dbReference>
<accession>A0A381WU42</accession>
<sequence>MKEVSGKVAFITGGASGLGLAMAKSFTGAGMKVAIADVQEDALTVAQEIFAESNAEVITIKVDVTDRQALEAAADETEAAFGKIHVVCNNAGVAASGNIKDHSYQDWDWLMGVNVGGVINGIQVFTHRILSHGEGGHIVNTASMAGLLPIATLSVYNTSKFAILGVSEAIAQDLAEFNVGVSVLCPGFVNTNIFTSERNRPAAFGGE</sequence>
<evidence type="ECO:0008006" key="4">
    <source>
        <dbReference type="Google" id="ProtNLM"/>
    </source>
</evidence>
<organism evidence="3">
    <name type="scientific">marine metagenome</name>
    <dbReference type="NCBI Taxonomy" id="408172"/>
    <lineage>
        <taxon>unclassified sequences</taxon>
        <taxon>metagenomes</taxon>
        <taxon>ecological metagenomes</taxon>
    </lineage>
</organism>
<protein>
    <recommendedName>
        <fullName evidence="4">Short-chain dehydrogenase/reductase SDR</fullName>
    </recommendedName>
</protein>
<gene>
    <name evidence="3" type="ORF">METZ01_LOCUS108655</name>
</gene>
<dbReference type="PRINTS" id="PR00080">
    <property type="entry name" value="SDRFAMILY"/>
</dbReference>
<keyword evidence="2" id="KW-0560">Oxidoreductase</keyword>
<reference evidence="3" key="1">
    <citation type="submission" date="2018-05" db="EMBL/GenBank/DDBJ databases">
        <authorList>
            <person name="Lanie J.A."/>
            <person name="Ng W.-L."/>
            <person name="Kazmierczak K.M."/>
            <person name="Andrzejewski T.M."/>
            <person name="Davidsen T.M."/>
            <person name="Wayne K.J."/>
            <person name="Tettelin H."/>
            <person name="Glass J.I."/>
            <person name="Rusch D."/>
            <person name="Podicherti R."/>
            <person name="Tsui H.-C.T."/>
            <person name="Winkler M.E."/>
        </authorList>
    </citation>
    <scope>NUCLEOTIDE SEQUENCE</scope>
</reference>
<dbReference type="FunFam" id="3.40.50.720:FF:000084">
    <property type="entry name" value="Short-chain dehydrogenase reductase"/>
    <property type="match status" value="1"/>
</dbReference>
<dbReference type="AlphaFoldDB" id="A0A381WU42"/>
<evidence type="ECO:0000256" key="1">
    <source>
        <dbReference type="ARBA" id="ARBA00006484"/>
    </source>
</evidence>
<dbReference type="SUPFAM" id="SSF51735">
    <property type="entry name" value="NAD(P)-binding Rossmann-fold domains"/>
    <property type="match status" value="1"/>
</dbReference>
<evidence type="ECO:0000313" key="3">
    <source>
        <dbReference type="EMBL" id="SVA55801.1"/>
    </source>
</evidence>
<dbReference type="Gene3D" id="3.40.50.720">
    <property type="entry name" value="NAD(P)-binding Rossmann-like Domain"/>
    <property type="match status" value="1"/>
</dbReference>
<proteinExistence type="inferred from homology"/>
<name>A0A381WU42_9ZZZZ</name>
<feature type="non-terminal residue" evidence="3">
    <location>
        <position position="207"/>
    </location>
</feature>